<sequence>MSIAKYSCVLSSCDKTEWIEKICSWNSSFRNSSSCYGYVEIRLGKNVVIHKFLPYHIVTLSCFIELLRSKRYIVFLIIENLELKEFILNDISIKNYWNGEKLDHIDSPNSSRLNLWRIVEGKAEEYELSIHRFFSNKFPEVDFYMLKTCLAELYYNVFDHAKAGGNAFSYIYYEEVKKIIHIAICDFGRGIAKTIRDVYKDIDNDKDALLWSLKKGISARSNTHNAGFGLDTVVSALSEKSILRIVSNKALLICTKKGPSLETRMYDLPFYLQGSLIYFDLPIAGFEQLEINEEFTF</sequence>
<evidence type="ECO:0008006" key="3">
    <source>
        <dbReference type="Google" id="ProtNLM"/>
    </source>
</evidence>
<reference evidence="1 2" key="1">
    <citation type="submission" date="2012-08" db="EMBL/GenBank/DDBJ databases">
        <title>The Genome Sequence of Barnesiella intestinihominis YIT 11860.</title>
        <authorList>
            <consortium name="The Broad Institute Genome Sequencing Platform"/>
            <person name="Earl A."/>
            <person name="Ward D."/>
            <person name="Feldgarden M."/>
            <person name="Gevers D."/>
            <person name="Morotomi M."/>
            <person name="Walker B."/>
            <person name="Young S.K."/>
            <person name="Zeng Q."/>
            <person name="Gargeya S."/>
            <person name="Fitzgerald M."/>
            <person name="Haas B."/>
            <person name="Abouelleil A."/>
            <person name="Alvarado L."/>
            <person name="Arachchi H.M."/>
            <person name="Berlin A.M."/>
            <person name="Chapman S.B."/>
            <person name="Goldberg J."/>
            <person name="Griggs A."/>
            <person name="Gujja S."/>
            <person name="Hansen M."/>
            <person name="Howarth C."/>
            <person name="Imamovic A."/>
            <person name="Larimer J."/>
            <person name="McCowen C."/>
            <person name="Montmayeur A."/>
            <person name="Murphy C."/>
            <person name="Neiman D."/>
            <person name="Pearson M."/>
            <person name="Priest M."/>
            <person name="Roberts A."/>
            <person name="Saif S."/>
            <person name="Shea T."/>
            <person name="Sisk P."/>
            <person name="Sykes S."/>
            <person name="Wortman J."/>
            <person name="Nusbaum C."/>
            <person name="Birren B."/>
        </authorList>
    </citation>
    <scope>NUCLEOTIDE SEQUENCE [LARGE SCALE GENOMIC DNA]</scope>
    <source>
        <strain evidence="1 2">YIT 11860</strain>
    </source>
</reference>
<gene>
    <name evidence="1" type="ORF">HMPREF9448_02520</name>
</gene>
<keyword evidence="2" id="KW-1185">Reference proteome</keyword>
<evidence type="ECO:0000313" key="1">
    <source>
        <dbReference type="EMBL" id="EJZ62401.1"/>
    </source>
</evidence>
<dbReference type="SUPFAM" id="SSF55874">
    <property type="entry name" value="ATPase domain of HSP90 chaperone/DNA topoisomerase II/histidine kinase"/>
    <property type="match status" value="1"/>
</dbReference>
<accession>K0WVY2</accession>
<organism evidence="1 2">
    <name type="scientific">Barnesiella intestinihominis YIT 11860</name>
    <dbReference type="NCBI Taxonomy" id="742726"/>
    <lineage>
        <taxon>Bacteria</taxon>
        <taxon>Pseudomonadati</taxon>
        <taxon>Bacteroidota</taxon>
        <taxon>Bacteroidia</taxon>
        <taxon>Bacteroidales</taxon>
        <taxon>Barnesiellaceae</taxon>
        <taxon>Barnesiella</taxon>
    </lineage>
</organism>
<proteinExistence type="predicted"/>
<protein>
    <recommendedName>
        <fullName evidence="3">Histidine kinase/HSP90-like ATPase domain-containing protein</fullName>
    </recommendedName>
</protein>
<comment type="caution">
    <text evidence="1">The sequence shown here is derived from an EMBL/GenBank/DDBJ whole genome shotgun (WGS) entry which is preliminary data.</text>
</comment>
<dbReference type="RefSeq" id="WP_008862901.1">
    <property type="nucleotide sequence ID" value="NZ_JH815206.1"/>
</dbReference>
<dbReference type="Proteomes" id="UP000006044">
    <property type="component" value="Unassembled WGS sequence"/>
</dbReference>
<dbReference type="AlphaFoldDB" id="K0WVY2"/>
<dbReference type="EMBL" id="ADLE01000017">
    <property type="protein sequence ID" value="EJZ62401.1"/>
    <property type="molecule type" value="Genomic_DNA"/>
</dbReference>
<evidence type="ECO:0000313" key="2">
    <source>
        <dbReference type="Proteomes" id="UP000006044"/>
    </source>
</evidence>
<dbReference type="GeneID" id="77849706"/>
<dbReference type="eggNOG" id="ENOG503408T">
    <property type="taxonomic scope" value="Bacteria"/>
</dbReference>
<dbReference type="InterPro" id="IPR036890">
    <property type="entry name" value="HATPase_C_sf"/>
</dbReference>
<dbReference type="STRING" id="742726.HMPREF9448_02520"/>
<dbReference type="HOGENOM" id="CLU_083884_0_0_10"/>
<name>K0WVY2_9BACT</name>
<dbReference type="OrthoDB" id="1100596at2"/>